<dbReference type="PANTHER" id="PTHR39338">
    <property type="entry name" value="BLL5662 PROTEIN-RELATED"/>
    <property type="match status" value="1"/>
</dbReference>
<dbReference type="InterPro" id="IPR008912">
    <property type="entry name" value="Uncharacterised_CoxE"/>
</dbReference>
<reference evidence="1 2" key="1">
    <citation type="submission" date="2019-11" db="EMBL/GenBank/DDBJ databases">
        <title>Gordonia sp. nov., a novel actinobacterium isolated from mangrove soil in Hainan.</title>
        <authorList>
            <person name="Huang X."/>
            <person name="Xie Y."/>
            <person name="Chu X."/>
            <person name="Xiao K."/>
        </authorList>
    </citation>
    <scope>NUCLEOTIDE SEQUENCE [LARGE SCALE GENOMIC DNA]</scope>
    <source>
        <strain evidence="1 2">HNM0687</strain>
    </source>
</reference>
<sequence length="477" mass="52475">MAGAAEIVAPEVPLIDHLTGFVDELRARGIVVGPSSLIDAAQAVEVLDLLDRRTLREGLAATLISDQMHRRVFDTVFDLWFPLGTGARTAVSELPRTSDGEVDVEAIRDQLAELLADESPDADARLAQMVALIVDQLGRYDSTRGEAYSAYQALSQISPQTLIARIAAAMAGGDGDDSLGDRAGTEPRYRSAARARSADLRAAIESETQRRMAGAKGRERVAEYAVPQLPENINFLSAGASDLAEIRRTIEPLARLLAAKLEIRRRRSHRGAVDVRKTLRASMSTGGVPIELTHRKPRPGRPELTVICDVSGSVAGFSQFTLRLVYALRQQFSKVRVFAFVDTVDEVTDFFDRGADDEDFGTSMHRMITTARISTRDGHSDYGNMLKGFVDDYVESLTHRGALLILGDARNNYHDPRLEALRELVDRARHAYWLNPEAQRNWGTGDSAATEYAEAIEMFECRNATQLGRVIADLLPV</sequence>
<keyword evidence="2" id="KW-1185">Reference proteome</keyword>
<evidence type="ECO:0000313" key="2">
    <source>
        <dbReference type="Proteomes" id="UP000475545"/>
    </source>
</evidence>
<comment type="caution">
    <text evidence="1">The sequence shown here is derived from an EMBL/GenBank/DDBJ whole genome shotgun (WGS) entry which is preliminary data.</text>
</comment>
<accession>A0A6L7GM47</accession>
<organism evidence="1 2">
    <name type="scientific">Gordonia mangrovi</name>
    <dbReference type="NCBI Taxonomy" id="2665643"/>
    <lineage>
        <taxon>Bacteria</taxon>
        <taxon>Bacillati</taxon>
        <taxon>Actinomycetota</taxon>
        <taxon>Actinomycetes</taxon>
        <taxon>Mycobacteriales</taxon>
        <taxon>Gordoniaceae</taxon>
        <taxon>Gordonia</taxon>
    </lineage>
</organism>
<dbReference type="PIRSF" id="PIRSF010256">
    <property type="entry name" value="CoxE_vWa"/>
    <property type="match status" value="1"/>
</dbReference>
<dbReference type="RefSeq" id="WP_160901017.1">
    <property type="nucleotide sequence ID" value="NZ_CP102850.1"/>
</dbReference>
<dbReference type="EMBL" id="WMBR01000001">
    <property type="protein sequence ID" value="MXP20956.1"/>
    <property type="molecule type" value="Genomic_DNA"/>
</dbReference>
<gene>
    <name evidence="1" type="ORF">GIY30_06250</name>
</gene>
<proteinExistence type="predicted"/>
<dbReference type="AlphaFoldDB" id="A0A6L7GM47"/>
<protein>
    <submittedName>
        <fullName evidence="1">VWA domain-containing protein</fullName>
    </submittedName>
</protein>
<dbReference type="InterPro" id="IPR011195">
    <property type="entry name" value="UCP010256"/>
</dbReference>
<dbReference type="Proteomes" id="UP000475545">
    <property type="component" value="Unassembled WGS sequence"/>
</dbReference>
<evidence type="ECO:0000313" key="1">
    <source>
        <dbReference type="EMBL" id="MXP20956.1"/>
    </source>
</evidence>
<name>A0A6L7GM47_9ACTN</name>
<dbReference type="Pfam" id="PF05762">
    <property type="entry name" value="VWA_CoxE"/>
    <property type="match status" value="1"/>
</dbReference>
<dbReference type="PANTHER" id="PTHR39338:SF5">
    <property type="entry name" value="BLR6139 PROTEIN"/>
    <property type="match status" value="1"/>
</dbReference>